<proteinExistence type="predicted"/>
<evidence type="ECO:0000256" key="1">
    <source>
        <dbReference type="SAM" id="SignalP"/>
    </source>
</evidence>
<protein>
    <recommendedName>
        <fullName evidence="2">Outer membrane protein beta-barrel domain-containing protein</fullName>
    </recommendedName>
</protein>
<feature type="chain" id="PRO_5047005352" description="Outer membrane protein beta-barrel domain-containing protein" evidence="1">
    <location>
        <begin position="21"/>
        <end position="189"/>
    </location>
</feature>
<organism evidence="3 4">
    <name type="scientific">Flavobacterium ammoniigenes</name>
    <dbReference type="NCBI Taxonomy" id="1751095"/>
    <lineage>
        <taxon>Bacteria</taxon>
        <taxon>Pseudomonadati</taxon>
        <taxon>Bacteroidota</taxon>
        <taxon>Flavobacteriia</taxon>
        <taxon>Flavobacteriales</taxon>
        <taxon>Flavobacteriaceae</taxon>
        <taxon>Flavobacterium</taxon>
    </lineage>
</organism>
<evidence type="ECO:0000259" key="2">
    <source>
        <dbReference type="Pfam" id="PF13568"/>
    </source>
</evidence>
<sequence>MKKIVLTSLLLVAFSITSQAQFFKLGLKAGVNYANQNGTAITVNSTNYKTEAISNYHIGLLAEVKLGERFSLQPEVLYSTQGAKYDAVGVANDFTNDIGYISIPVMAKINLNNTFSLDFGPQASFLMSKKKDVSINDQKNLDFGAGGGLTIHITKGLFLQGRYVVGLTDISPEAKVKNSVLQVSAGLMF</sequence>
<dbReference type="Proteomes" id="UP001319867">
    <property type="component" value="Chromosome"/>
</dbReference>
<evidence type="ECO:0000313" key="3">
    <source>
        <dbReference type="EMBL" id="BDB54821.1"/>
    </source>
</evidence>
<dbReference type="InterPro" id="IPR011250">
    <property type="entry name" value="OMP/PagP_B-barrel"/>
</dbReference>
<dbReference type="EMBL" id="AP025184">
    <property type="protein sequence ID" value="BDB54821.1"/>
    <property type="molecule type" value="Genomic_DNA"/>
</dbReference>
<reference evidence="3 4" key="1">
    <citation type="journal article" date="2022" name="Int. J. Syst. Evol. Microbiol.">
        <title>Flavobacterium ammonificans sp. nov. and Flavobacterium ammoniigenes sp. nov., ammonifying bacteria isolated from surface river water.</title>
        <authorList>
            <person name="Watanabe K."/>
            <person name="Kitamura T."/>
            <person name="Ogata Y."/>
            <person name="Shindo C."/>
            <person name="Suda W."/>
        </authorList>
    </citation>
    <scope>NUCLEOTIDE SEQUENCE [LARGE SCALE GENOMIC DNA]</scope>
    <source>
        <strain evidence="3 4">GENT5</strain>
    </source>
</reference>
<feature type="domain" description="Outer membrane protein beta-barrel" evidence="2">
    <location>
        <begin position="19"/>
        <end position="170"/>
    </location>
</feature>
<accession>A0ABN6KZG9</accession>
<feature type="signal peptide" evidence="1">
    <location>
        <begin position="1"/>
        <end position="20"/>
    </location>
</feature>
<dbReference type="InterPro" id="IPR025665">
    <property type="entry name" value="Beta-barrel_OMP_2"/>
</dbReference>
<keyword evidence="1" id="KW-0732">Signal</keyword>
<evidence type="ECO:0000313" key="4">
    <source>
        <dbReference type="Proteomes" id="UP001319867"/>
    </source>
</evidence>
<gene>
    <name evidence="3" type="ORF">GENT5_11260</name>
</gene>
<dbReference type="SUPFAM" id="SSF56925">
    <property type="entry name" value="OMPA-like"/>
    <property type="match status" value="1"/>
</dbReference>
<keyword evidence="4" id="KW-1185">Reference proteome</keyword>
<dbReference type="Pfam" id="PF13568">
    <property type="entry name" value="OMP_b-brl_2"/>
    <property type="match status" value="1"/>
</dbReference>
<name>A0ABN6KZG9_9FLAO</name>
<reference evidence="3 4" key="2">
    <citation type="journal article" date="2022" name="Microorganisms">
        <title>Complete Genome Sequences of Two Flavobacterium ammonificans Strains and a Flavobacterium ammoniigenes Strain of Ammonifying Bacterioplankton Isolated from Surface River Water.</title>
        <authorList>
            <person name="Suda W."/>
            <person name="Ogata Y."/>
            <person name="Shindo C."/>
            <person name="Watanabe K."/>
        </authorList>
    </citation>
    <scope>NUCLEOTIDE SEQUENCE [LARGE SCALE GENOMIC DNA]</scope>
    <source>
        <strain evidence="3 4">GENT5</strain>
    </source>
</reference>
<dbReference type="RefSeq" id="WP_229316221.1">
    <property type="nucleotide sequence ID" value="NZ_AP025184.1"/>
</dbReference>